<dbReference type="InterPro" id="IPR008632">
    <property type="entry name" value="Gp-FAR-1"/>
</dbReference>
<keyword evidence="10" id="KW-1185">Reference proteome</keyword>
<keyword evidence="7" id="KW-0446">Lipid-binding</keyword>
<evidence type="ECO:0000256" key="3">
    <source>
        <dbReference type="ARBA" id="ARBA00017453"/>
    </source>
</evidence>
<dbReference type="AlphaFoldDB" id="A0ABD2KRP7"/>
<evidence type="ECO:0000256" key="5">
    <source>
        <dbReference type="ARBA" id="ARBA00022729"/>
    </source>
</evidence>
<keyword evidence="5" id="KW-0732">Signal</keyword>
<dbReference type="PANTHER" id="PTHR31418">
    <property type="entry name" value="FATTY-ACID AND RETINOL-BINDING PROTEIN 1"/>
    <property type="match status" value="1"/>
</dbReference>
<dbReference type="Gene3D" id="1.20.120.1100">
    <property type="match status" value="1"/>
</dbReference>
<gene>
    <name evidence="9" type="ORF">niasHT_021184</name>
</gene>
<sequence>MIISDNDAINVPLSELIPEEVTKFYHELTEDDKKALKEVAECHEEFQTEDQAMEALKEKSEKLYNKAVELRTLVKGVPDAKAFVIGMIEKAKGMRPKAGEKPKLEELRTAANELIEKYKALNDEAKESLKSNFPKITSVIQNEKFQRLAKSLLKQEAPAA</sequence>
<evidence type="ECO:0000256" key="1">
    <source>
        <dbReference type="ARBA" id="ARBA00004613"/>
    </source>
</evidence>
<dbReference type="PANTHER" id="PTHR31418:SF7">
    <property type="entry name" value="FATTY-ACID AND RETINOL-BINDING PROTEIN 1"/>
    <property type="match status" value="1"/>
</dbReference>
<evidence type="ECO:0000256" key="8">
    <source>
        <dbReference type="SAM" id="Coils"/>
    </source>
</evidence>
<dbReference type="Pfam" id="PF05823">
    <property type="entry name" value="Gp-FAR-1"/>
    <property type="match status" value="1"/>
</dbReference>
<proteinExistence type="inferred from homology"/>
<protein>
    <recommendedName>
        <fullName evidence="3">Fatty-acid and retinol-binding protein 1</fullName>
    </recommendedName>
</protein>
<reference evidence="9 10" key="1">
    <citation type="submission" date="2024-10" db="EMBL/GenBank/DDBJ databases">
        <authorList>
            <person name="Kim D."/>
        </authorList>
    </citation>
    <scope>NUCLEOTIDE SEQUENCE [LARGE SCALE GENOMIC DNA]</scope>
    <source>
        <strain evidence="9">BH-2024</strain>
    </source>
</reference>
<comment type="caution">
    <text evidence="9">The sequence shown here is derived from an EMBL/GenBank/DDBJ whole genome shotgun (WGS) entry which is preliminary data.</text>
</comment>
<dbReference type="GO" id="GO:0005576">
    <property type="term" value="C:extracellular region"/>
    <property type="evidence" value="ECO:0007669"/>
    <property type="project" value="UniProtKB-SubCell"/>
</dbReference>
<evidence type="ECO:0000256" key="4">
    <source>
        <dbReference type="ARBA" id="ARBA00022525"/>
    </source>
</evidence>
<dbReference type="EMBL" id="JBICBT010000682">
    <property type="protein sequence ID" value="KAL3105561.1"/>
    <property type="molecule type" value="Genomic_DNA"/>
</dbReference>
<name>A0ABD2KRP7_9BILA</name>
<feature type="coiled-coil region" evidence="8">
    <location>
        <begin position="104"/>
        <end position="131"/>
    </location>
</feature>
<accession>A0ABD2KRP7</accession>
<dbReference type="Proteomes" id="UP001620626">
    <property type="component" value="Unassembled WGS sequence"/>
</dbReference>
<evidence type="ECO:0000256" key="7">
    <source>
        <dbReference type="ARBA" id="ARBA00023121"/>
    </source>
</evidence>
<evidence type="ECO:0000313" key="10">
    <source>
        <dbReference type="Proteomes" id="UP001620626"/>
    </source>
</evidence>
<evidence type="ECO:0000256" key="6">
    <source>
        <dbReference type="ARBA" id="ARBA00023054"/>
    </source>
</evidence>
<dbReference type="GO" id="GO:0008289">
    <property type="term" value="F:lipid binding"/>
    <property type="evidence" value="ECO:0007669"/>
    <property type="project" value="UniProtKB-KW"/>
</dbReference>
<organism evidence="9 10">
    <name type="scientific">Heterodera trifolii</name>
    <dbReference type="NCBI Taxonomy" id="157864"/>
    <lineage>
        <taxon>Eukaryota</taxon>
        <taxon>Metazoa</taxon>
        <taxon>Ecdysozoa</taxon>
        <taxon>Nematoda</taxon>
        <taxon>Chromadorea</taxon>
        <taxon>Rhabditida</taxon>
        <taxon>Tylenchina</taxon>
        <taxon>Tylenchomorpha</taxon>
        <taxon>Tylenchoidea</taxon>
        <taxon>Heteroderidae</taxon>
        <taxon>Heteroderinae</taxon>
        <taxon>Heterodera</taxon>
    </lineage>
</organism>
<keyword evidence="4" id="KW-0964">Secreted</keyword>
<comment type="similarity">
    <text evidence="2">Belongs to the fatty-acid and retinol-binding protein (FARBP) family.</text>
</comment>
<evidence type="ECO:0000256" key="2">
    <source>
        <dbReference type="ARBA" id="ARBA00006648"/>
    </source>
</evidence>
<comment type="subcellular location">
    <subcellularLocation>
        <location evidence="1">Secreted</location>
    </subcellularLocation>
</comment>
<evidence type="ECO:0000313" key="9">
    <source>
        <dbReference type="EMBL" id="KAL3105561.1"/>
    </source>
</evidence>
<keyword evidence="6 8" id="KW-0175">Coiled coil</keyword>